<comment type="similarity">
    <text evidence="1">Belongs to the DSD1 family.</text>
</comment>
<dbReference type="GO" id="GO:0036088">
    <property type="term" value="P:D-serine catabolic process"/>
    <property type="evidence" value="ECO:0007669"/>
    <property type="project" value="TreeGrafter"/>
</dbReference>
<feature type="domain" description="D-serine dehydratase-like" evidence="3">
    <location>
        <begin position="221"/>
        <end position="309"/>
    </location>
</feature>
<gene>
    <name evidence="4" type="ORF">EUA06_12550</name>
</gene>
<protein>
    <submittedName>
        <fullName evidence="4">D-TA family PLP-dependent enzyme</fullName>
    </submittedName>
</protein>
<evidence type="ECO:0000313" key="5">
    <source>
        <dbReference type="Proteomes" id="UP000291838"/>
    </source>
</evidence>
<comment type="caution">
    <text evidence="4">The sequence shown here is derived from an EMBL/GenBank/DDBJ whole genome shotgun (WGS) entry which is preliminary data.</text>
</comment>
<evidence type="ECO:0000256" key="1">
    <source>
        <dbReference type="ARBA" id="ARBA00005323"/>
    </source>
</evidence>
<evidence type="ECO:0000259" key="3">
    <source>
        <dbReference type="SMART" id="SM01119"/>
    </source>
</evidence>
<keyword evidence="5" id="KW-1185">Reference proteome</keyword>
<sequence>MQHAASGSGLTLRPHAKTHKSLEVARLQLAAGAVGLTVATVAEAEVFAEVCDDLFIAYPLWVDDERATRLHGVLARASVAVGVDSVESVRQLAPLAGAGLRVRVEVDSGHHRSGVPAGDAVAVASAAAEAGLAVDGVFTFPGHSYSPDARAAAAADEQRELAAARDALIGAGIACPVVSGGSTPSVEFARGGVLTEVRPGVYVFGDAQQWELGVTPPEQVALTVVATVVGRYPDRVVLDAGSKVLGADRASYATGHGRLLDHPDARITALSEHHATVTGFDAPRGTRVRVVPNHVCTTANLADAYVVGDNTWRVDARGANT</sequence>
<dbReference type="InterPro" id="IPR029066">
    <property type="entry name" value="PLP-binding_barrel"/>
</dbReference>
<dbReference type="SMART" id="SM01119">
    <property type="entry name" value="D-ser_dehydrat"/>
    <property type="match status" value="1"/>
</dbReference>
<dbReference type="Gene3D" id="2.40.37.20">
    <property type="entry name" value="D-serine dehydratase-like domain"/>
    <property type="match status" value="1"/>
</dbReference>
<proteinExistence type="inferred from homology"/>
<dbReference type="Gene3D" id="3.20.20.10">
    <property type="entry name" value="Alanine racemase"/>
    <property type="match status" value="1"/>
</dbReference>
<dbReference type="SUPFAM" id="SSF51419">
    <property type="entry name" value="PLP-binding barrel"/>
    <property type="match status" value="1"/>
</dbReference>
<dbReference type="Proteomes" id="UP000291838">
    <property type="component" value="Unassembled WGS sequence"/>
</dbReference>
<evidence type="ECO:0000256" key="2">
    <source>
        <dbReference type="ARBA" id="ARBA00023239"/>
    </source>
</evidence>
<keyword evidence="2" id="KW-0456">Lyase</keyword>
<reference evidence="4 5" key="1">
    <citation type="submission" date="2019-01" db="EMBL/GenBank/DDBJ databases">
        <title>Novel species of Nocardioides.</title>
        <authorList>
            <person name="Liu Q."/>
            <person name="Xin Y.-H."/>
        </authorList>
    </citation>
    <scope>NUCLEOTIDE SEQUENCE [LARGE SCALE GENOMIC DNA]</scope>
    <source>
        <strain evidence="4 5">HLT3-15</strain>
    </source>
</reference>
<dbReference type="OrthoDB" id="9811417at2"/>
<organism evidence="4 5">
    <name type="scientific">Nocardioides glacieisoli</name>
    <dbReference type="NCBI Taxonomy" id="1168730"/>
    <lineage>
        <taxon>Bacteria</taxon>
        <taxon>Bacillati</taxon>
        <taxon>Actinomycetota</taxon>
        <taxon>Actinomycetes</taxon>
        <taxon>Propionibacteriales</taxon>
        <taxon>Nocardioidaceae</taxon>
        <taxon>Nocardioides</taxon>
    </lineage>
</organism>
<dbReference type="PANTHER" id="PTHR28004">
    <property type="entry name" value="ZGC:162816-RELATED"/>
    <property type="match status" value="1"/>
</dbReference>
<dbReference type="PANTHER" id="PTHR28004:SF2">
    <property type="entry name" value="D-SERINE DEHYDRATASE"/>
    <property type="match status" value="1"/>
</dbReference>
<dbReference type="AlphaFoldDB" id="A0A4Q2RNK6"/>
<evidence type="ECO:0000313" key="4">
    <source>
        <dbReference type="EMBL" id="RYB90377.1"/>
    </source>
</evidence>
<dbReference type="InterPro" id="IPR001608">
    <property type="entry name" value="Ala_racemase_N"/>
</dbReference>
<name>A0A4Q2RNK6_9ACTN</name>
<dbReference type="InterPro" id="IPR042208">
    <property type="entry name" value="D-ser_dehydrat-like_sf"/>
</dbReference>
<dbReference type="GO" id="GO:0008721">
    <property type="term" value="F:D-serine ammonia-lyase activity"/>
    <property type="evidence" value="ECO:0007669"/>
    <property type="project" value="TreeGrafter"/>
</dbReference>
<dbReference type="InterPro" id="IPR051466">
    <property type="entry name" value="D-amino_acid_metab_enzyme"/>
</dbReference>
<dbReference type="Pfam" id="PF01168">
    <property type="entry name" value="Ala_racemase_N"/>
    <property type="match status" value="1"/>
</dbReference>
<dbReference type="EMBL" id="SDWS01000005">
    <property type="protein sequence ID" value="RYB90377.1"/>
    <property type="molecule type" value="Genomic_DNA"/>
</dbReference>
<dbReference type="Pfam" id="PF14031">
    <property type="entry name" value="D-ser_dehydrat"/>
    <property type="match status" value="1"/>
</dbReference>
<dbReference type="InterPro" id="IPR026956">
    <property type="entry name" value="D-ser_dehydrat-like_dom"/>
</dbReference>
<accession>A0A4Q2RNK6</accession>